<dbReference type="PROSITE" id="PS51044">
    <property type="entry name" value="ZF_SP_RING"/>
    <property type="match status" value="1"/>
</dbReference>
<dbReference type="AlphaFoldDB" id="A0AA88I8C4"/>
<evidence type="ECO:0000256" key="13">
    <source>
        <dbReference type="PROSITE-ProRule" id="PRU00452"/>
    </source>
</evidence>
<comment type="caution">
    <text evidence="15">The sequence shown here is derived from an EMBL/GenBank/DDBJ whole genome shotgun (WGS) entry which is preliminary data.</text>
</comment>
<reference evidence="15" key="1">
    <citation type="submission" date="2023-07" db="EMBL/GenBank/DDBJ databases">
        <title>Chromosome-level genome assembly of Artemia franciscana.</title>
        <authorList>
            <person name="Jo E."/>
        </authorList>
    </citation>
    <scope>NUCLEOTIDE SEQUENCE</scope>
    <source>
        <tissue evidence="15">Whole body</tissue>
    </source>
</reference>
<evidence type="ECO:0000256" key="1">
    <source>
        <dbReference type="ARBA" id="ARBA00004123"/>
    </source>
</evidence>
<dbReference type="Gene3D" id="3.30.40.10">
    <property type="entry name" value="Zinc/RING finger domain, C3HC4 (zinc finger)"/>
    <property type="match status" value="1"/>
</dbReference>
<name>A0AA88I8C4_ARTSF</name>
<evidence type="ECO:0000256" key="5">
    <source>
        <dbReference type="ARBA" id="ARBA00022679"/>
    </source>
</evidence>
<evidence type="ECO:0000256" key="3">
    <source>
        <dbReference type="ARBA" id="ARBA00008212"/>
    </source>
</evidence>
<evidence type="ECO:0000256" key="7">
    <source>
        <dbReference type="ARBA" id="ARBA00022771"/>
    </source>
</evidence>
<comment type="similarity">
    <text evidence="3">Belongs to the NSE2 family.</text>
</comment>
<evidence type="ECO:0000256" key="12">
    <source>
        <dbReference type="ARBA" id="ARBA00032533"/>
    </source>
</evidence>
<keyword evidence="8" id="KW-0833">Ubl conjugation pathway</keyword>
<comment type="subcellular location">
    <subcellularLocation>
        <location evidence="1">Nucleus</location>
    </subcellularLocation>
</comment>
<evidence type="ECO:0000256" key="2">
    <source>
        <dbReference type="ARBA" id="ARBA00004718"/>
    </source>
</evidence>
<dbReference type="InterPro" id="IPR026846">
    <property type="entry name" value="Nse2(Mms21)"/>
</dbReference>
<evidence type="ECO:0000259" key="14">
    <source>
        <dbReference type="PROSITE" id="PS51044"/>
    </source>
</evidence>
<dbReference type="GO" id="GO:0061665">
    <property type="term" value="F:SUMO ligase activity"/>
    <property type="evidence" value="ECO:0007669"/>
    <property type="project" value="TreeGrafter"/>
</dbReference>
<gene>
    <name evidence="15" type="ORF">QYM36_002664</name>
</gene>
<comment type="pathway">
    <text evidence="2">Protein modification; protein sumoylation.</text>
</comment>
<keyword evidence="9" id="KW-0862">Zinc</keyword>
<dbReference type="EMBL" id="JAVRJZ010000005">
    <property type="protein sequence ID" value="KAK2722184.1"/>
    <property type="molecule type" value="Genomic_DNA"/>
</dbReference>
<keyword evidence="6" id="KW-0479">Metal-binding</keyword>
<evidence type="ECO:0000313" key="16">
    <source>
        <dbReference type="Proteomes" id="UP001187531"/>
    </source>
</evidence>
<accession>A0AA88I8C4</accession>
<protein>
    <recommendedName>
        <fullName evidence="4">E3 SUMO-protein ligase NSE2</fullName>
    </recommendedName>
    <alternativeName>
        <fullName evidence="11">E3 SUMO-protein transferase NSE2</fullName>
    </alternativeName>
    <alternativeName>
        <fullName evidence="12">Non-structural maintenance of chromosomes element 2 homolog</fullName>
    </alternativeName>
</protein>
<dbReference type="GO" id="GO:0000724">
    <property type="term" value="P:double-strand break repair via homologous recombination"/>
    <property type="evidence" value="ECO:0007669"/>
    <property type="project" value="InterPro"/>
</dbReference>
<dbReference type="PANTHER" id="PTHR21330">
    <property type="entry name" value="E3 SUMO-PROTEIN LIGASE NSE2"/>
    <property type="match status" value="1"/>
</dbReference>
<sequence>MELNYPFNACKSLLTDTLETMSDTVALISDFYTEDEQKAVLEKMLQNGKEIANIGNFLTANKSAGENLLERTQNGDVSLTKSNISEVFDAMYEEYLSNTNFTEFSKYSKFVEAVQSLSQANVAFGAGIEAVITEAIVSTFDPITKQPMVDPVKGAKCGHTYERSSIIELIKRKPKGTRCPYVGCHEKLTLRDLQDDEQMKLYLSQQRK</sequence>
<dbReference type="PANTHER" id="PTHR21330:SF1">
    <property type="entry name" value="E3 SUMO-PROTEIN LIGASE NSE2"/>
    <property type="match status" value="1"/>
</dbReference>
<dbReference type="SUPFAM" id="SSF57850">
    <property type="entry name" value="RING/U-box"/>
    <property type="match status" value="1"/>
</dbReference>
<dbReference type="InterPro" id="IPR013083">
    <property type="entry name" value="Znf_RING/FYVE/PHD"/>
</dbReference>
<evidence type="ECO:0000256" key="4">
    <source>
        <dbReference type="ARBA" id="ARBA00020923"/>
    </source>
</evidence>
<evidence type="ECO:0000256" key="8">
    <source>
        <dbReference type="ARBA" id="ARBA00022786"/>
    </source>
</evidence>
<dbReference type="Proteomes" id="UP001187531">
    <property type="component" value="Unassembled WGS sequence"/>
</dbReference>
<dbReference type="GO" id="GO:0008270">
    <property type="term" value="F:zinc ion binding"/>
    <property type="evidence" value="ECO:0007669"/>
    <property type="project" value="UniProtKB-KW"/>
</dbReference>
<evidence type="ECO:0000256" key="10">
    <source>
        <dbReference type="ARBA" id="ARBA00023242"/>
    </source>
</evidence>
<feature type="domain" description="SP-RING-type" evidence="14">
    <location>
        <begin position="124"/>
        <end position="208"/>
    </location>
</feature>
<dbReference type="Pfam" id="PF11789">
    <property type="entry name" value="zf-Nse"/>
    <property type="match status" value="1"/>
</dbReference>
<keyword evidence="16" id="KW-1185">Reference proteome</keyword>
<keyword evidence="10" id="KW-0539">Nucleus</keyword>
<organism evidence="15 16">
    <name type="scientific">Artemia franciscana</name>
    <name type="common">Brine shrimp</name>
    <name type="synonym">Artemia sanfranciscana</name>
    <dbReference type="NCBI Taxonomy" id="6661"/>
    <lineage>
        <taxon>Eukaryota</taxon>
        <taxon>Metazoa</taxon>
        <taxon>Ecdysozoa</taxon>
        <taxon>Arthropoda</taxon>
        <taxon>Crustacea</taxon>
        <taxon>Branchiopoda</taxon>
        <taxon>Anostraca</taxon>
        <taxon>Artemiidae</taxon>
        <taxon>Artemia</taxon>
    </lineage>
</organism>
<keyword evidence="7 13" id="KW-0863">Zinc-finger</keyword>
<dbReference type="GO" id="GO:0030915">
    <property type="term" value="C:Smc5-Smc6 complex"/>
    <property type="evidence" value="ECO:0007669"/>
    <property type="project" value="InterPro"/>
</dbReference>
<evidence type="ECO:0000313" key="15">
    <source>
        <dbReference type="EMBL" id="KAK2722184.1"/>
    </source>
</evidence>
<evidence type="ECO:0000256" key="6">
    <source>
        <dbReference type="ARBA" id="ARBA00022723"/>
    </source>
</evidence>
<keyword evidence="5" id="KW-0808">Transferase</keyword>
<dbReference type="GO" id="GO:0016925">
    <property type="term" value="P:protein sumoylation"/>
    <property type="evidence" value="ECO:0007669"/>
    <property type="project" value="TreeGrafter"/>
</dbReference>
<dbReference type="GO" id="GO:0005634">
    <property type="term" value="C:nucleus"/>
    <property type="evidence" value="ECO:0007669"/>
    <property type="project" value="UniProtKB-SubCell"/>
</dbReference>
<dbReference type="InterPro" id="IPR004181">
    <property type="entry name" value="Znf_MIZ"/>
</dbReference>
<dbReference type="CDD" id="cd16651">
    <property type="entry name" value="SPL-RING_NSE2"/>
    <property type="match status" value="1"/>
</dbReference>
<evidence type="ECO:0000256" key="11">
    <source>
        <dbReference type="ARBA" id="ARBA00031731"/>
    </source>
</evidence>
<evidence type="ECO:0000256" key="9">
    <source>
        <dbReference type="ARBA" id="ARBA00022833"/>
    </source>
</evidence>
<proteinExistence type="inferred from homology"/>